<dbReference type="Proteomes" id="UP001597286">
    <property type="component" value="Unassembled WGS sequence"/>
</dbReference>
<dbReference type="PANTHER" id="PTHR43680">
    <property type="entry name" value="NITRATE REDUCTASE MOLYBDENUM COFACTOR ASSEMBLY CHAPERONE"/>
    <property type="match status" value="1"/>
</dbReference>
<comment type="caution">
    <text evidence="2">The sequence shown here is derived from an EMBL/GenBank/DDBJ whole genome shotgun (WGS) entry which is preliminary data.</text>
</comment>
<dbReference type="InterPro" id="IPR036411">
    <property type="entry name" value="TorD-like_sf"/>
</dbReference>
<dbReference type="NCBIfam" id="TIGR00684">
    <property type="entry name" value="narJ"/>
    <property type="match status" value="1"/>
</dbReference>
<protein>
    <submittedName>
        <fullName evidence="2">Nitrate reductase molybdenum cofactor assembly chaperone</fullName>
    </submittedName>
</protein>
<dbReference type="EMBL" id="JBHUFB010000012">
    <property type="protein sequence ID" value="MFD1813759.1"/>
    <property type="molecule type" value="Genomic_DNA"/>
</dbReference>
<dbReference type="InterPro" id="IPR020945">
    <property type="entry name" value="DMSO/NO3_reduct_chaperone"/>
</dbReference>
<dbReference type="PANTHER" id="PTHR43680:SF2">
    <property type="entry name" value="NITRATE REDUCTASE MOLYBDENUM COFACTOR ASSEMBLY CHAPERONE NARJ"/>
    <property type="match status" value="1"/>
</dbReference>
<reference evidence="3" key="1">
    <citation type="journal article" date="2019" name="Int. J. Syst. Evol. Microbiol.">
        <title>The Global Catalogue of Microorganisms (GCM) 10K type strain sequencing project: providing services to taxonomists for standard genome sequencing and annotation.</title>
        <authorList>
            <consortium name="The Broad Institute Genomics Platform"/>
            <consortium name="The Broad Institute Genome Sequencing Center for Infectious Disease"/>
            <person name="Wu L."/>
            <person name="Ma J."/>
        </authorList>
    </citation>
    <scope>NUCLEOTIDE SEQUENCE [LARGE SCALE GENOMIC DNA]</scope>
    <source>
        <strain evidence="3">DT72</strain>
    </source>
</reference>
<keyword evidence="3" id="KW-1185">Reference proteome</keyword>
<proteinExistence type="predicted"/>
<accession>A0ABW4P647</accession>
<evidence type="ECO:0000256" key="1">
    <source>
        <dbReference type="ARBA" id="ARBA00023063"/>
    </source>
</evidence>
<evidence type="ECO:0000313" key="3">
    <source>
        <dbReference type="Proteomes" id="UP001597286"/>
    </source>
</evidence>
<evidence type="ECO:0000313" key="2">
    <source>
        <dbReference type="EMBL" id="MFD1813759.1"/>
    </source>
</evidence>
<dbReference type="SUPFAM" id="SSF89155">
    <property type="entry name" value="TorD-like"/>
    <property type="match status" value="1"/>
</dbReference>
<organism evidence="2 3">
    <name type="scientific">Rhodococcus gannanensis</name>
    <dbReference type="NCBI Taxonomy" id="1960308"/>
    <lineage>
        <taxon>Bacteria</taxon>
        <taxon>Bacillati</taxon>
        <taxon>Actinomycetota</taxon>
        <taxon>Actinomycetes</taxon>
        <taxon>Mycobacteriales</taxon>
        <taxon>Nocardiaceae</taxon>
        <taxon>Rhodococcus</taxon>
    </lineage>
</organism>
<dbReference type="InterPro" id="IPR003765">
    <property type="entry name" value="NO3_reductase_chaperone_NarJ"/>
</dbReference>
<gene>
    <name evidence="2" type="primary">narJ</name>
    <name evidence="2" type="ORF">ACFSJG_16185</name>
</gene>
<sequence>MGVLNLRRNRRAAPTVESLDETQQRLVWRIAALVLDYPHQPMLDLLGDLRAAAAQIPEPAGPDLLACIDHLREQDPIALAARYVETFDLRRRSSLHLSYYAYGDTRNRGMALLRFKTAYRNAGLELGDHELPDFLPVVLEFAATTDPVRGRRLLVTHRAVVEVLRLSLHDSGSPYASVLDAICATLPDLDTEDRAQVAKLAAEGPPEDTVGLDTYALDPALHPHVDDYPFPTQIGAAR</sequence>
<dbReference type="Gene3D" id="1.10.3480.10">
    <property type="entry name" value="TorD-like"/>
    <property type="match status" value="1"/>
</dbReference>
<keyword evidence="1" id="KW-0534">Nitrate assimilation</keyword>
<name>A0ABW4P647_9NOCA</name>
<dbReference type="RefSeq" id="WP_378486253.1">
    <property type="nucleotide sequence ID" value="NZ_JBHUFB010000012.1"/>
</dbReference>
<dbReference type="Pfam" id="PF02613">
    <property type="entry name" value="Nitrate_red_del"/>
    <property type="match status" value="1"/>
</dbReference>